<sequence length="529" mass="58339">MKKIGFWEAYSIGVGGMIGGGIFAVLGLTILLAKGAAPVSFLFAGFIALVTSYSYAKLSVRFPSEGGTVEFLVRAFKNNLFTGYLNTLLLASYIIMLSLYSYAFGSYASALFIGGEVALAKKIFIVIVISFFTILNFLGAYVSGKAEDIMVFIKVGILLLFSMLGFLTGNFSKLSPEQWESLLNIMTGGLIIFVAYEGFELIANTAQDVEDPERTLPKAFYWAVSTTIFIYVLVSIVTVANVTYEDVKKYQDYVLAVAAEPFLGKAGFTLIGIAALLSTSSAINATLYGSARVSYLVAKFGALPKNLTKNIWNHGTEGLLILAILTIIFSLTFNLENISIAGSLGFLIVFAFVNLANFKLSKYTDSNPLISLFGFLLCLISIITLIIYNLKTNPDSLASSFVVLVLTFLFEVGYRVFTDTRLKETIDIKLEERENLLKNAEKYIDKISSSIKNNISDSEIYLVGKYLSSDKSKAGHVNFYLFSDENKEKINSVVEKIEKDLNLPSYSPFNIKVFNKAQKNKLPKENKKL</sequence>
<evidence type="ECO:0000256" key="5">
    <source>
        <dbReference type="ARBA" id="ARBA00023136"/>
    </source>
</evidence>
<keyword evidence="4 6" id="KW-1133">Transmembrane helix</keyword>
<evidence type="ECO:0000256" key="2">
    <source>
        <dbReference type="ARBA" id="ARBA00022475"/>
    </source>
</evidence>
<feature type="transmembrane region" description="Helical" evidence="6">
    <location>
        <begin position="396"/>
        <end position="417"/>
    </location>
</feature>
<feature type="transmembrane region" description="Helical" evidence="6">
    <location>
        <begin position="12"/>
        <end position="33"/>
    </location>
</feature>
<feature type="transmembrane region" description="Helical" evidence="6">
    <location>
        <begin position="262"/>
        <end position="290"/>
    </location>
</feature>
<dbReference type="OrthoDB" id="127638at2"/>
<dbReference type="Pfam" id="PF13520">
    <property type="entry name" value="AA_permease_2"/>
    <property type="match status" value="1"/>
</dbReference>
<name>A0A292YGA1_9BACT</name>
<dbReference type="Proteomes" id="UP000217944">
    <property type="component" value="Unassembled WGS sequence"/>
</dbReference>
<dbReference type="RefSeq" id="WP_096260183.1">
    <property type="nucleotide sequence ID" value="NZ_BDME01000007.1"/>
</dbReference>
<dbReference type="AlphaFoldDB" id="A0A292YGA1"/>
<protein>
    <recommendedName>
        <fullName evidence="9">Amino acid transporter</fullName>
    </recommendedName>
</protein>
<proteinExistence type="predicted"/>
<feature type="transmembrane region" description="Helical" evidence="6">
    <location>
        <begin position="311"/>
        <end position="332"/>
    </location>
</feature>
<dbReference type="PANTHER" id="PTHR42770">
    <property type="entry name" value="AMINO ACID TRANSPORTER-RELATED"/>
    <property type="match status" value="1"/>
</dbReference>
<dbReference type="Gene3D" id="1.20.1740.10">
    <property type="entry name" value="Amino acid/polyamine transporter I"/>
    <property type="match status" value="1"/>
</dbReference>
<dbReference type="EMBL" id="BDME01000007">
    <property type="protein sequence ID" value="GAX88358.1"/>
    <property type="molecule type" value="Genomic_DNA"/>
</dbReference>
<keyword evidence="8" id="KW-1185">Reference proteome</keyword>
<feature type="transmembrane region" description="Helical" evidence="6">
    <location>
        <begin position="338"/>
        <end position="357"/>
    </location>
</feature>
<evidence type="ECO:0000256" key="1">
    <source>
        <dbReference type="ARBA" id="ARBA00004651"/>
    </source>
</evidence>
<feature type="transmembrane region" description="Helical" evidence="6">
    <location>
        <begin position="369"/>
        <end position="390"/>
    </location>
</feature>
<dbReference type="GO" id="GO:0022857">
    <property type="term" value="F:transmembrane transporter activity"/>
    <property type="evidence" value="ECO:0007669"/>
    <property type="project" value="InterPro"/>
</dbReference>
<keyword evidence="5 6" id="KW-0472">Membrane</keyword>
<feature type="transmembrane region" description="Helical" evidence="6">
    <location>
        <begin position="181"/>
        <end position="199"/>
    </location>
</feature>
<evidence type="ECO:0000313" key="8">
    <source>
        <dbReference type="Proteomes" id="UP000217944"/>
    </source>
</evidence>
<evidence type="ECO:0000256" key="6">
    <source>
        <dbReference type="SAM" id="Phobius"/>
    </source>
</evidence>
<keyword evidence="3 6" id="KW-0812">Transmembrane</keyword>
<reference evidence="7 8" key="1">
    <citation type="journal article" date="2017" name="Syst. Appl. Microbiol.">
        <title>Lebetimonas natsushimae sp. nov., a novel strictly anaerobic, moderately thermophilic chemoautotroph isolated from a deep-sea hydrothermal vent polychaete nest in the Mid-Okinawa Trough.</title>
        <authorList>
            <person name="Nagata R."/>
            <person name="Takaki Y."/>
            <person name="Tame A."/>
            <person name="Nunoura T."/>
            <person name="Muto H."/>
            <person name="Mino S."/>
            <person name="Sawayama S."/>
            <person name="Takai K."/>
            <person name="Nakagawa S."/>
        </authorList>
    </citation>
    <scope>NUCLEOTIDE SEQUENCE [LARGE SCALE GENOMIC DNA]</scope>
    <source>
        <strain evidence="7 8">HS1857</strain>
    </source>
</reference>
<comment type="subcellular location">
    <subcellularLocation>
        <location evidence="1">Cell membrane</location>
        <topology evidence="1">Multi-pass membrane protein</topology>
    </subcellularLocation>
</comment>
<dbReference type="InterPro" id="IPR002293">
    <property type="entry name" value="AA/rel_permease1"/>
</dbReference>
<gene>
    <name evidence="7" type="ORF">LNAT_P1654</name>
</gene>
<feature type="transmembrane region" description="Helical" evidence="6">
    <location>
        <begin position="84"/>
        <end position="103"/>
    </location>
</feature>
<dbReference type="InterPro" id="IPR050367">
    <property type="entry name" value="APC_superfamily"/>
</dbReference>
<evidence type="ECO:0008006" key="9">
    <source>
        <dbReference type="Google" id="ProtNLM"/>
    </source>
</evidence>
<accession>A0A292YGA1</accession>
<keyword evidence="2" id="KW-1003">Cell membrane</keyword>
<feature type="transmembrane region" description="Helical" evidence="6">
    <location>
        <begin position="123"/>
        <end position="142"/>
    </location>
</feature>
<feature type="transmembrane region" description="Helical" evidence="6">
    <location>
        <begin position="149"/>
        <end position="169"/>
    </location>
</feature>
<comment type="caution">
    <text evidence="7">The sequence shown here is derived from an EMBL/GenBank/DDBJ whole genome shotgun (WGS) entry which is preliminary data.</text>
</comment>
<organism evidence="7 8">
    <name type="scientific">Lebetimonas natsushimae</name>
    <dbReference type="NCBI Taxonomy" id="1936991"/>
    <lineage>
        <taxon>Bacteria</taxon>
        <taxon>Pseudomonadati</taxon>
        <taxon>Campylobacterota</taxon>
        <taxon>Epsilonproteobacteria</taxon>
        <taxon>Nautiliales</taxon>
        <taxon>Nautiliaceae</taxon>
        <taxon>Lebetimonas</taxon>
    </lineage>
</organism>
<evidence type="ECO:0000313" key="7">
    <source>
        <dbReference type="EMBL" id="GAX88358.1"/>
    </source>
</evidence>
<dbReference type="PANTHER" id="PTHR42770:SF11">
    <property type="entry name" value="INNER MEMBRANE TRANSPORT PROTEIN YBAT"/>
    <property type="match status" value="1"/>
</dbReference>
<dbReference type="GO" id="GO:0005886">
    <property type="term" value="C:plasma membrane"/>
    <property type="evidence" value="ECO:0007669"/>
    <property type="project" value="UniProtKB-SubCell"/>
</dbReference>
<feature type="transmembrane region" description="Helical" evidence="6">
    <location>
        <begin position="220"/>
        <end position="242"/>
    </location>
</feature>
<evidence type="ECO:0000256" key="3">
    <source>
        <dbReference type="ARBA" id="ARBA00022692"/>
    </source>
</evidence>
<feature type="transmembrane region" description="Helical" evidence="6">
    <location>
        <begin position="39"/>
        <end position="56"/>
    </location>
</feature>
<evidence type="ECO:0000256" key="4">
    <source>
        <dbReference type="ARBA" id="ARBA00022989"/>
    </source>
</evidence>